<evidence type="ECO:0008006" key="5">
    <source>
        <dbReference type="Google" id="ProtNLM"/>
    </source>
</evidence>
<feature type="region of interest" description="Disordered" evidence="2">
    <location>
        <begin position="68"/>
        <end position="94"/>
    </location>
</feature>
<name>A0ABD3EAU5_9LAMI</name>
<dbReference type="PANTHER" id="PTHR12832:SF11">
    <property type="entry name" value="LD23868P"/>
    <property type="match status" value="1"/>
</dbReference>
<comment type="caution">
    <text evidence="3">The sequence shown here is derived from an EMBL/GenBank/DDBJ whole genome shotgun (WGS) entry which is preliminary data.</text>
</comment>
<dbReference type="AlphaFoldDB" id="A0ABD3EAU5"/>
<protein>
    <recommendedName>
        <fullName evidence="5">T-complex protein 11</fullName>
    </recommendedName>
</protein>
<dbReference type="InterPro" id="IPR008862">
    <property type="entry name" value="Tcp11"/>
</dbReference>
<keyword evidence="4" id="KW-1185">Reference proteome</keyword>
<evidence type="ECO:0000313" key="4">
    <source>
        <dbReference type="Proteomes" id="UP001632038"/>
    </source>
</evidence>
<evidence type="ECO:0000256" key="1">
    <source>
        <dbReference type="ARBA" id="ARBA00010954"/>
    </source>
</evidence>
<evidence type="ECO:0000313" key="3">
    <source>
        <dbReference type="EMBL" id="KAL3651560.1"/>
    </source>
</evidence>
<dbReference type="Pfam" id="PF05794">
    <property type="entry name" value="Tcp11"/>
    <property type="match status" value="1"/>
</dbReference>
<reference evidence="4" key="1">
    <citation type="journal article" date="2024" name="IScience">
        <title>Strigolactones Initiate the Formation of Haustorium-like Structures in Castilleja.</title>
        <authorList>
            <person name="Buerger M."/>
            <person name="Peterson D."/>
            <person name="Chory J."/>
        </authorList>
    </citation>
    <scope>NUCLEOTIDE SEQUENCE [LARGE SCALE GENOMIC DNA]</scope>
</reference>
<dbReference type="Proteomes" id="UP001632038">
    <property type="component" value="Unassembled WGS sequence"/>
</dbReference>
<comment type="similarity">
    <text evidence="1">Belongs to the TCP11 family.</text>
</comment>
<sequence>MESPERGRPVAGIAMEFPVSEGVLSCSPPTMPPWLRKRLSEPKTPPPSTVEEIQAKLREADLRRQKFYESLSSKARSKPKSPSRSSSQEDDPGQRLEAKLLAAEEKRLSILTNAQLRLAKLDELRQAAKTQVEMRFKRERDELGTKVEMRVRQAEANRLRILRAHRQRRATLKERVSQSLMRRMARENKYKERVCAAISQKRADAEKKRLGLLEAEKRRAHARVLQAQKVASSISYQREVERSEMKDKIEDKLQRARRNRAEYLKQRGRQYNVLYNNSWDSIHEDAEILARKLSRCWREFTKRSKTTGYLAKAYNELYINESSVKSMPFEQFAVRIQSSATIYTTKALLDRLETRFQISRTIRNSTGYDDIDHLLKRVASPKKDAPRKAAAPSREWKKSLSARQAAKIVPGHLSRYQVRIVLCAYMILGHPDAVISGRGERETALVKSAEIFVKEFELLIKILLNGPMQVSDKESGHVILTRRTFKFQLAAFDSSWCSFLNSFVVWKSKDARSLEEDLVRAACRLELSMIQTCKMTPEGDSAPLSHDMKAIQKQVFEDQKLLREKVQHLSGDAGIQRMEDALSDTRTKFFKARENGSPITPLTPLMLTSTAASSSSLVSSEKANNSTVASQKQSLVVRSLFKDEGVPKEVSSSMSSAGTSQSSSGSLDMDNLRIVNEYVHGEHLALADSHTKAADEYQEDVMAKIKESMEKAFWDGIVESVKQNKPDYTRVVELMREVRDGICALAPQRWRGEITEAIDLEILTQVLNSGKLDIDYLGKILEYALITLRKLSAPAYEDELKEKHQLFMKDLADTCRASIGLQSSQVVALIKGLRFVLEQIQDLKLEISKARIRMLEPLLKGPEALYYLGKAFTSCYGQPSNAPIALPSTATWLSLAREGKDEEWNEHKSSLSELSKKQRSSPNYLPSTTLRTGGSSLVKMTGSQADASSSAKATNYIKTIDPHLECKGEEIDLLVRLGLLKLISKIAGLMESELPETMNLNFSRLRSVQSQVQKIIVIATSLLVLQQTLVSQRLVSSQAQMDSILSGSFKRLSTCLDSVADAGIPDIVEILTSFATEEDDNKPLDANKHQSMKEIMSRMLSKSLQEEDAIFTRVSRAVYVAARGVVLGGTGKQGRELAEVALQKVGAALLLDKVVEAAAVLVVAAKVSVIVHGPWYANLTKEE</sequence>
<dbReference type="PANTHER" id="PTHR12832">
    <property type="entry name" value="TESTIS-SPECIFIC PROTEIN PBS13 T-COMPLEX 11"/>
    <property type="match status" value="1"/>
</dbReference>
<feature type="compositionally biased region" description="Basic and acidic residues" evidence="2">
    <location>
        <begin position="906"/>
        <end position="916"/>
    </location>
</feature>
<feature type="compositionally biased region" description="Polar residues" evidence="2">
    <location>
        <begin position="922"/>
        <end position="932"/>
    </location>
</feature>
<organism evidence="3 4">
    <name type="scientific">Castilleja foliolosa</name>
    <dbReference type="NCBI Taxonomy" id="1961234"/>
    <lineage>
        <taxon>Eukaryota</taxon>
        <taxon>Viridiplantae</taxon>
        <taxon>Streptophyta</taxon>
        <taxon>Embryophyta</taxon>
        <taxon>Tracheophyta</taxon>
        <taxon>Spermatophyta</taxon>
        <taxon>Magnoliopsida</taxon>
        <taxon>eudicotyledons</taxon>
        <taxon>Gunneridae</taxon>
        <taxon>Pentapetalae</taxon>
        <taxon>asterids</taxon>
        <taxon>lamiids</taxon>
        <taxon>Lamiales</taxon>
        <taxon>Orobanchaceae</taxon>
        <taxon>Pedicularideae</taxon>
        <taxon>Castillejinae</taxon>
        <taxon>Castilleja</taxon>
    </lineage>
</organism>
<proteinExistence type="inferred from homology"/>
<evidence type="ECO:0000256" key="2">
    <source>
        <dbReference type="SAM" id="MobiDB-lite"/>
    </source>
</evidence>
<gene>
    <name evidence="3" type="ORF">CASFOL_004562</name>
</gene>
<dbReference type="EMBL" id="JAVIJP010000006">
    <property type="protein sequence ID" value="KAL3651560.1"/>
    <property type="molecule type" value="Genomic_DNA"/>
</dbReference>
<feature type="region of interest" description="Disordered" evidence="2">
    <location>
        <begin position="906"/>
        <end position="932"/>
    </location>
</feature>
<accession>A0ABD3EAU5</accession>
<feature type="region of interest" description="Disordered" evidence="2">
    <location>
        <begin position="21"/>
        <end position="51"/>
    </location>
</feature>